<reference evidence="1" key="2">
    <citation type="submission" date="2022-01" db="EMBL/GenBank/DDBJ databases">
        <authorList>
            <person name="Yamashiro T."/>
            <person name="Shiraishi A."/>
            <person name="Satake H."/>
            <person name="Nakayama K."/>
        </authorList>
    </citation>
    <scope>NUCLEOTIDE SEQUENCE</scope>
</reference>
<reference evidence="1" key="1">
    <citation type="journal article" date="2022" name="Int. J. Mol. Sci.">
        <title>Draft Genome of Tanacetum Coccineum: Genomic Comparison of Closely Related Tanacetum-Family Plants.</title>
        <authorList>
            <person name="Yamashiro T."/>
            <person name="Shiraishi A."/>
            <person name="Nakayama K."/>
            <person name="Satake H."/>
        </authorList>
    </citation>
    <scope>NUCLEOTIDE SEQUENCE</scope>
</reference>
<comment type="caution">
    <text evidence="1">The sequence shown here is derived from an EMBL/GenBank/DDBJ whole genome shotgun (WGS) entry which is preliminary data.</text>
</comment>
<protein>
    <submittedName>
        <fullName evidence="1">Uncharacterized protein</fullName>
    </submittedName>
</protein>
<gene>
    <name evidence="1" type="ORF">Tco_1080704</name>
</gene>
<accession>A0ABQ5HWQ9</accession>
<organism evidence="1 2">
    <name type="scientific">Tanacetum coccineum</name>
    <dbReference type="NCBI Taxonomy" id="301880"/>
    <lineage>
        <taxon>Eukaryota</taxon>
        <taxon>Viridiplantae</taxon>
        <taxon>Streptophyta</taxon>
        <taxon>Embryophyta</taxon>
        <taxon>Tracheophyta</taxon>
        <taxon>Spermatophyta</taxon>
        <taxon>Magnoliopsida</taxon>
        <taxon>eudicotyledons</taxon>
        <taxon>Gunneridae</taxon>
        <taxon>Pentapetalae</taxon>
        <taxon>asterids</taxon>
        <taxon>campanulids</taxon>
        <taxon>Asterales</taxon>
        <taxon>Asteraceae</taxon>
        <taxon>Asteroideae</taxon>
        <taxon>Anthemideae</taxon>
        <taxon>Anthemidinae</taxon>
        <taxon>Tanacetum</taxon>
    </lineage>
</organism>
<dbReference type="EMBL" id="BQNB010020056">
    <property type="protein sequence ID" value="GJT91859.1"/>
    <property type="molecule type" value="Genomic_DNA"/>
</dbReference>
<evidence type="ECO:0000313" key="2">
    <source>
        <dbReference type="Proteomes" id="UP001151760"/>
    </source>
</evidence>
<dbReference type="Proteomes" id="UP001151760">
    <property type="component" value="Unassembled WGS sequence"/>
</dbReference>
<sequence>MQGLRQDVRSLCGLVERSMTDQGRFSTWMISCMTQLMDASGQTYQVTKTGSKFSTIVREYVTEPSTLSKSRAELRREGVYKSVKAKEKTSLKEKKSTMLVENLRSGNFEVLES</sequence>
<keyword evidence="2" id="KW-1185">Reference proteome</keyword>
<evidence type="ECO:0000313" key="1">
    <source>
        <dbReference type="EMBL" id="GJT91859.1"/>
    </source>
</evidence>
<proteinExistence type="predicted"/>
<name>A0ABQ5HWQ9_9ASTR</name>